<dbReference type="Gene3D" id="3.10.450.50">
    <property type="match status" value="1"/>
</dbReference>
<dbReference type="InterPro" id="IPR004027">
    <property type="entry name" value="SEC_C_motif"/>
</dbReference>
<dbReference type="EMBL" id="CP025704">
    <property type="protein sequence ID" value="AUN98837.1"/>
    <property type="molecule type" value="Genomic_DNA"/>
</dbReference>
<dbReference type="InterPro" id="IPR048469">
    <property type="entry name" value="YchJ-like_M"/>
</dbReference>
<dbReference type="InterPro" id="IPR032710">
    <property type="entry name" value="NTF2-like_dom_sf"/>
</dbReference>
<evidence type="ECO:0000313" key="1">
    <source>
        <dbReference type="EMBL" id="AUN98837.1"/>
    </source>
</evidence>
<dbReference type="Pfam" id="PF17775">
    <property type="entry name" value="YchJ_M-like"/>
    <property type="match status" value="1"/>
</dbReference>
<dbReference type="OrthoDB" id="21421at2"/>
<dbReference type="PANTHER" id="PTHR33747:SF1">
    <property type="entry name" value="ADENYLATE CYCLASE-ASSOCIATED CAP C-TERMINAL DOMAIN-CONTAINING PROTEIN"/>
    <property type="match status" value="1"/>
</dbReference>
<gene>
    <name evidence="1" type="ORF">C0V70_12140</name>
</gene>
<dbReference type="RefSeq" id="WP_102244128.1">
    <property type="nucleotide sequence ID" value="NZ_CP025704.1"/>
</dbReference>
<dbReference type="AlphaFoldDB" id="A0A2K9NTM6"/>
<name>A0A2K9NTM6_BACTC</name>
<dbReference type="PANTHER" id="PTHR33747">
    <property type="entry name" value="UPF0225 PROTEIN SCO1677"/>
    <property type="match status" value="1"/>
</dbReference>
<evidence type="ECO:0000313" key="2">
    <source>
        <dbReference type="Proteomes" id="UP000235584"/>
    </source>
</evidence>
<dbReference type="KEGG" id="bsto:C0V70_12140"/>
<dbReference type="NCBIfam" id="NF002486">
    <property type="entry name" value="PRK01752.1"/>
    <property type="match status" value="1"/>
</dbReference>
<organism evidence="1 2">
    <name type="scientific">Bacteriovorax stolpii</name>
    <name type="common">Bdellovibrio stolpii</name>
    <dbReference type="NCBI Taxonomy" id="960"/>
    <lineage>
        <taxon>Bacteria</taxon>
        <taxon>Pseudomonadati</taxon>
        <taxon>Bdellovibrionota</taxon>
        <taxon>Bacteriovoracia</taxon>
        <taxon>Bacteriovoracales</taxon>
        <taxon>Bacteriovoracaceae</taxon>
        <taxon>Bacteriovorax</taxon>
    </lineage>
</organism>
<accession>A0A2K9NTM6</accession>
<keyword evidence="2" id="KW-1185">Reference proteome</keyword>
<dbReference type="SUPFAM" id="SSF103642">
    <property type="entry name" value="Sec-C motif"/>
    <property type="match status" value="1"/>
</dbReference>
<reference evidence="1 2" key="1">
    <citation type="submission" date="2018-01" db="EMBL/GenBank/DDBJ databases">
        <title>Complete genome sequence of Bacteriovorax stolpii DSM12778.</title>
        <authorList>
            <person name="Tang B."/>
            <person name="Chang J."/>
        </authorList>
    </citation>
    <scope>NUCLEOTIDE SEQUENCE [LARGE SCALE GENOMIC DNA]</scope>
    <source>
        <strain evidence="1 2">DSM 12778</strain>
    </source>
</reference>
<sequence length="161" mass="17990">MQACPCGSSENYNNCCEPFIKGAKKAPTAEKLMRSRYSAFAVGELDHVERTHHASTRKELDMEGVKSWALNSEWLGLEILGTEAGKEKDSTGKVEFKCRFVFNGATQTHHELSTFEKVDGEWFFVDGVMRNNTVRRDAPKVGRNDPCPCGSGKKAKKCCHQ</sequence>
<dbReference type="Pfam" id="PF02810">
    <property type="entry name" value="SEC-C"/>
    <property type="match status" value="1"/>
</dbReference>
<protein>
    <submittedName>
        <fullName evidence="1">Uncharacterized protein</fullName>
    </submittedName>
</protein>
<dbReference type="SUPFAM" id="SSF54427">
    <property type="entry name" value="NTF2-like"/>
    <property type="match status" value="1"/>
</dbReference>
<dbReference type="Proteomes" id="UP000235584">
    <property type="component" value="Chromosome"/>
</dbReference>
<dbReference type="NCBIfam" id="NF002449">
    <property type="entry name" value="PRK01617.1"/>
    <property type="match status" value="1"/>
</dbReference>
<proteinExistence type="predicted"/>